<reference evidence="4" key="1">
    <citation type="submission" date="2016-12" db="EMBL/GenBank/DDBJ databases">
        <authorList>
            <person name="Varghese N."/>
            <person name="Submissions S."/>
        </authorList>
    </citation>
    <scope>NUCLEOTIDE SEQUENCE [LARGE SCALE GENOMIC DNA]</scope>
    <source>
        <strain evidence="4">DSM 18830</strain>
    </source>
</reference>
<sequence length="853" mass="99302">MRNFAIQSIVFILVLGCQMVFGQSTKKVLREQDYKLWHTLEDESMAPNGNWIAFKLQYENANDTLVLRASKGDKQFIFPQYFNGQFSFDSNWFSCQNDRDEVVLFDLEKETKDEFKKVKKYQLDASGNRIGILTHTDTLLLQQVKTKKRQYLSNVKAFEFSSKGDIVVVKDTSVVLFTTDNPLVAIIIAHNSLGFKNVIWNQDKGVAFFENQETVATANQNHAIGYYDIATQKLYTLNTDDFPELRDKSIVKPFGQKGMLLEPHEDKVFFYLNAREKAKREEVKMEVWEYDSPLEYPSQITEGAFETQNKLAVWWPQKNKIRVLATNDRPRTIVCPDSNYIISFNPIAYEPQFELSGPVDLYLTDLKTNETVLLLKKQSQKVQTFGASSQGSYLHYYRDQNWWVYDMHKKTHTNITKKLPYTVENYKQDEAGPKYAFGCAGWSSDNRHVFIYDEYDIWKITPDGKERTRITNGRATATKFRVEDDLYVSQSFRGSIEFLTHTFDKREGIIVSAFDKNKNWGYYFWSETKGLKKVHHNTSKSSKIKTTAKNQEMIWIEEACNVPPRIVWQSNRDKNSKVIYQSNKQYDRFESRKAELIHYVNTRGDSLQGVLYYPVGYDEAKKYPMITYIYEKLSHRLHQYEYPTLYNRGGFAVANYIHDGYFVLLPDIVYEVGNPGIAAKDCVVSAVNEVLKRKVVDENRIGLYGHSFGGYQVASIITQTDLFKAAVVGSGVTDLNNLYVQMNWSWNRTQAWRFESQQMRMGSNPFENSEGYKNNSPIANVTKISTPVLIWTGKEDYNVDWNQSIYLHMALRRLQKKNRLLLFPKEGHTINSPENQVLLTHEIKKWFEVHLKQ</sequence>
<dbReference type="Pfam" id="PF00326">
    <property type="entry name" value="Peptidase_S9"/>
    <property type="match status" value="1"/>
</dbReference>
<accession>A0A1M7ZWK7</accession>
<dbReference type="AlphaFoldDB" id="A0A1M7ZWK7"/>
<dbReference type="GO" id="GO:0006508">
    <property type="term" value="P:proteolysis"/>
    <property type="evidence" value="ECO:0007669"/>
    <property type="project" value="InterPro"/>
</dbReference>
<name>A0A1M7ZWK7_9FLAO</name>
<feature type="domain" description="Peptidase S9 prolyl oligopeptidase catalytic" evidence="2">
    <location>
        <begin position="683"/>
        <end position="852"/>
    </location>
</feature>
<evidence type="ECO:0000313" key="3">
    <source>
        <dbReference type="EMBL" id="SHO73258.1"/>
    </source>
</evidence>
<dbReference type="EMBL" id="FRYK01000002">
    <property type="protein sequence ID" value="SHO73258.1"/>
    <property type="molecule type" value="Genomic_DNA"/>
</dbReference>
<proteinExistence type="predicted"/>
<evidence type="ECO:0000313" key="4">
    <source>
        <dbReference type="Proteomes" id="UP000184611"/>
    </source>
</evidence>
<dbReference type="Proteomes" id="UP000184611">
    <property type="component" value="Unassembled WGS sequence"/>
</dbReference>
<dbReference type="PANTHER" id="PTHR42776:SF27">
    <property type="entry name" value="DIPEPTIDYL PEPTIDASE FAMILY MEMBER 6"/>
    <property type="match status" value="1"/>
</dbReference>
<dbReference type="Gene3D" id="3.40.50.1820">
    <property type="entry name" value="alpha/beta hydrolase"/>
    <property type="match status" value="1"/>
</dbReference>
<keyword evidence="4" id="KW-1185">Reference proteome</keyword>
<protein>
    <submittedName>
        <fullName evidence="3">Prolyl oligopeptidase family protein</fullName>
    </submittedName>
</protein>
<dbReference type="SUPFAM" id="SSF82171">
    <property type="entry name" value="DPP6 N-terminal domain-like"/>
    <property type="match status" value="1"/>
</dbReference>
<dbReference type="InterPro" id="IPR029058">
    <property type="entry name" value="AB_hydrolase_fold"/>
</dbReference>
<dbReference type="SUPFAM" id="SSF53474">
    <property type="entry name" value="alpha/beta-Hydrolases"/>
    <property type="match status" value="1"/>
</dbReference>
<dbReference type="OrthoDB" id="9812921at2"/>
<dbReference type="PANTHER" id="PTHR42776">
    <property type="entry name" value="SERINE PEPTIDASE S9 FAMILY MEMBER"/>
    <property type="match status" value="1"/>
</dbReference>
<dbReference type="RefSeq" id="WP_073583174.1">
    <property type="nucleotide sequence ID" value="NZ_CBCSEA010000006.1"/>
</dbReference>
<organism evidence="3 4">
    <name type="scientific">Flavobacterium cucumis</name>
    <dbReference type="NCBI Taxonomy" id="416016"/>
    <lineage>
        <taxon>Bacteria</taxon>
        <taxon>Pseudomonadati</taxon>
        <taxon>Bacteroidota</taxon>
        <taxon>Flavobacteriia</taxon>
        <taxon>Flavobacteriales</taxon>
        <taxon>Flavobacteriaceae</taxon>
        <taxon>Flavobacterium</taxon>
    </lineage>
</organism>
<dbReference type="STRING" id="416016.SAMN05443547_1613"/>
<keyword evidence="1" id="KW-0378">Hydrolase</keyword>
<gene>
    <name evidence="3" type="ORF">SAMN05443547_1613</name>
</gene>
<evidence type="ECO:0000256" key="1">
    <source>
        <dbReference type="ARBA" id="ARBA00022801"/>
    </source>
</evidence>
<dbReference type="PROSITE" id="PS51257">
    <property type="entry name" value="PROKAR_LIPOPROTEIN"/>
    <property type="match status" value="1"/>
</dbReference>
<evidence type="ECO:0000259" key="2">
    <source>
        <dbReference type="Pfam" id="PF00326"/>
    </source>
</evidence>
<dbReference type="InterPro" id="IPR001375">
    <property type="entry name" value="Peptidase_S9_cat"/>
</dbReference>
<dbReference type="GO" id="GO:0004252">
    <property type="term" value="F:serine-type endopeptidase activity"/>
    <property type="evidence" value="ECO:0007669"/>
    <property type="project" value="TreeGrafter"/>
</dbReference>